<name>G8FUE3_ACYSU</name>
<dbReference type="Gene3D" id="6.10.20.150">
    <property type="match status" value="1"/>
</dbReference>
<feature type="domain" description="AAA+ ATPase" evidence="4">
    <location>
        <begin position="234"/>
        <end position="370"/>
    </location>
</feature>
<feature type="compositionally biased region" description="Low complexity" evidence="3">
    <location>
        <begin position="770"/>
        <end position="785"/>
    </location>
</feature>
<dbReference type="InterPro" id="IPR050168">
    <property type="entry name" value="AAA_ATPase_domain"/>
</dbReference>
<dbReference type="GO" id="GO:0005634">
    <property type="term" value="C:nucleus"/>
    <property type="evidence" value="ECO:0007669"/>
    <property type="project" value="TreeGrafter"/>
</dbReference>
<dbReference type="AlphaFoldDB" id="G8FUE3"/>
<dbReference type="GO" id="GO:0051228">
    <property type="term" value="P:mitotic spindle disassembly"/>
    <property type="evidence" value="ECO:0007669"/>
    <property type="project" value="TreeGrafter"/>
</dbReference>
<dbReference type="FunFam" id="3.40.50.300:FF:000012">
    <property type="entry name" value="Transitional endoplasmic reticulum ATPase"/>
    <property type="match status" value="1"/>
</dbReference>
<dbReference type="GO" id="GO:0051301">
    <property type="term" value="P:cell division"/>
    <property type="evidence" value="ECO:0007669"/>
    <property type="project" value="UniProtKB-KW"/>
</dbReference>
<dbReference type="InterPro" id="IPR005938">
    <property type="entry name" value="AAA_ATPase_CDC48"/>
</dbReference>
<dbReference type="FunFam" id="3.40.50.300:FF:000048">
    <property type="entry name" value="Transitional endoplasmic reticulum ATPase"/>
    <property type="match status" value="1"/>
</dbReference>
<dbReference type="Pfam" id="PF09336">
    <property type="entry name" value="Vps4_C"/>
    <property type="match status" value="1"/>
</dbReference>
<protein>
    <submittedName>
        <fullName evidence="7">Cell division cycle protein 48</fullName>
    </submittedName>
</protein>
<dbReference type="InterPro" id="IPR027417">
    <property type="entry name" value="P-loop_NTPase"/>
</dbReference>
<dbReference type="Pfam" id="PF02359">
    <property type="entry name" value="CDC48_N"/>
    <property type="match status" value="1"/>
</dbReference>
<dbReference type="SUPFAM" id="SSF50692">
    <property type="entry name" value="ADC-like"/>
    <property type="match status" value="1"/>
</dbReference>
<feature type="domain" description="CDC48 N-terminal subdomain" evidence="6">
    <location>
        <begin position="23"/>
        <end position="106"/>
    </location>
</feature>
<dbReference type="SMART" id="SM01072">
    <property type="entry name" value="CDC48_2"/>
    <property type="match status" value="1"/>
</dbReference>
<feature type="domain" description="CDC48" evidence="5">
    <location>
        <begin position="123"/>
        <end position="189"/>
    </location>
</feature>
<dbReference type="GO" id="GO:0005829">
    <property type="term" value="C:cytosol"/>
    <property type="evidence" value="ECO:0007669"/>
    <property type="project" value="TreeGrafter"/>
</dbReference>
<accession>G8FUE3</accession>
<dbReference type="InterPro" id="IPR009010">
    <property type="entry name" value="Asp_de-COase-like_dom_sf"/>
</dbReference>
<dbReference type="InterPro" id="IPR004201">
    <property type="entry name" value="Cdc48_dom2"/>
</dbReference>
<evidence type="ECO:0000256" key="1">
    <source>
        <dbReference type="ARBA" id="ARBA00022741"/>
    </source>
</evidence>
<evidence type="ECO:0000259" key="6">
    <source>
        <dbReference type="SMART" id="SM01073"/>
    </source>
</evidence>
<dbReference type="Gene3D" id="3.10.330.10">
    <property type="match status" value="1"/>
</dbReference>
<dbReference type="InterPro" id="IPR029067">
    <property type="entry name" value="CDC48_domain_2-like_sf"/>
</dbReference>
<evidence type="ECO:0000259" key="4">
    <source>
        <dbReference type="SMART" id="SM00382"/>
    </source>
</evidence>
<dbReference type="PANTHER" id="PTHR23077">
    <property type="entry name" value="AAA-FAMILY ATPASE"/>
    <property type="match status" value="1"/>
</dbReference>
<evidence type="ECO:0000256" key="3">
    <source>
        <dbReference type="SAM" id="MobiDB-lite"/>
    </source>
</evidence>
<dbReference type="InterPro" id="IPR003960">
    <property type="entry name" value="ATPase_AAA_CS"/>
</dbReference>
<sequence length="793" mass="88319">MADIEEKKDENVAIMERKRAPNRFYVEDAINDDNSVVTLHPDAMTTLQLFRGDTLLVKGKKRKDTVCIVLMDASVDPSKIRMNKVIRNNLKVRLGDMVSVHQCTDIKYGKRIHVLPIDDTIEGLSGNLFDLYLKPYFLEAYRPVRKGDLFLVRGGMRAVEFKVVECDPGEFCIVAPETVIHCEGDPIKREDEDRLDEVGYDDIGGVRKQLGQIRELVELPLRHPQLFKNIGVKPPKGILLYGPPGCGKTMIARAVANETGAFFFLINGPEIMSKLAGESESNLRKAFEEAEKNAPAIIFIDEIDSIAPKREKTQGEVERRIVSQLLTLMDGLKSRAHVIVIGATNRPNSIDPALRRFGRFDREIDISIPDATGRLEILRIHTKNMKLDESVDLESIGNETHGYVGADLAALCTEGALQCIREKMDVIDLEDDTISAEILESMSVTQDHFRTAMATSNPSALRETVVEVPTTTWEDIGGLEGVKRELKETVQYPVEHPEKFRKFGMQPSKGVLFYGPPGCGKTLLAKAIANECQANFISIKGPELLTMWFGESEANVRELFDKARQAAPCVLFFDELDSIARARGSSSGDAGGAGDRVINQILTEMDGMGSKKNVFIIGATNRPDIIDPAILRPGRLDQLIYIPLPDLPSRVAILKACLHKSPVSKDVDLEFMAQKTHGFSGADLTEICQRACKLAIRESIERDIEATQRRQEAGDTMEEDAVDPVPEITRDHFEEAMKYARRSVSDNDIRKYEMFAQTLVQSRGLGNNFKFPDANNANPAAGNNNEEGDDLFR</sequence>
<dbReference type="GO" id="GO:0034098">
    <property type="term" value="C:VCP-NPL4-UFD1 AAA ATPase complex"/>
    <property type="evidence" value="ECO:0007669"/>
    <property type="project" value="TreeGrafter"/>
</dbReference>
<keyword evidence="2" id="KW-0067">ATP-binding</keyword>
<keyword evidence="1" id="KW-0547">Nucleotide-binding</keyword>
<dbReference type="InterPro" id="IPR041569">
    <property type="entry name" value="AAA_lid_3"/>
</dbReference>
<dbReference type="Gene3D" id="3.40.50.300">
    <property type="entry name" value="P-loop containing nucleotide triphosphate hydrolases"/>
    <property type="match status" value="2"/>
</dbReference>
<dbReference type="Gene3D" id="1.10.8.60">
    <property type="match status" value="1"/>
</dbReference>
<dbReference type="GO" id="GO:0005524">
    <property type="term" value="F:ATP binding"/>
    <property type="evidence" value="ECO:0007669"/>
    <property type="project" value="UniProtKB-KW"/>
</dbReference>
<dbReference type="GO" id="GO:0030970">
    <property type="term" value="P:retrograde protein transport, ER to cytosol"/>
    <property type="evidence" value="ECO:0007669"/>
    <property type="project" value="TreeGrafter"/>
</dbReference>
<dbReference type="CDD" id="cd19528">
    <property type="entry name" value="RecA-like_CDC48_r2-like"/>
    <property type="match status" value="1"/>
</dbReference>
<dbReference type="PROSITE" id="PS00674">
    <property type="entry name" value="AAA"/>
    <property type="match status" value="2"/>
</dbReference>
<dbReference type="EMBL" id="JN048901">
    <property type="protein sequence ID" value="AER57860.1"/>
    <property type="molecule type" value="Genomic_DNA"/>
</dbReference>
<feature type="domain" description="AAA+ ATPase" evidence="4">
    <location>
        <begin position="507"/>
        <end position="646"/>
    </location>
</feature>
<dbReference type="FunFam" id="1.10.8.60:FF:000004">
    <property type="entry name" value="Cell division control 48"/>
    <property type="match status" value="1"/>
</dbReference>
<dbReference type="GO" id="GO:0016887">
    <property type="term" value="F:ATP hydrolysis activity"/>
    <property type="evidence" value="ECO:0007669"/>
    <property type="project" value="InterPro"/>
</dbReference>
<keyword evidence="7" id="KW-0132">Cell division</keyword>
<dbReference type="CDD" id="cd19519">
    <property type="entry name" value="RecA-like_CDC48_r1-like"/>
    <property type="match status" value="1"/>
</dbReference>
<dbReference type="InterPro" id="IPR003338">
    <property type="entry name" value="CDC4_N-term_subdom"/>
</dbReference>
<dbReference type="SMART" id="SM01073">
    <property type="entry name" value="CDC48_N"/>
    <property type="match status" value="1"/>
</dbReference>
<dbReference type="Pfam" id="PF17862">
    <property type="entry name" value="AAA_lid_3"/>
    <property type="match status" value="2"/>
</dbReference>
<evidence type="ECO:0000259" key="5">
    <source>
        <dbReference type="SMART" id="SM01072"/>
    </source>
</evidence>
<evidence type="ECO:0000313" key="7">
    <source>
        <dbReference type="EMBL" id="AER57860.1"/>
    </source>
</evidence>
<dbReference type="Gene3D" id="2.40.40.20">
    <property type="match status" value="1"/>
</dbReference>
<dbReference type="SMART" id="SM00382">
    <property type="entry name" value="AAA"/>
    <property type="match status" value="2"/>
</dbReference>
<feature type="region of interest" description="Disordered" evidence="3">
    <location>
        <begin position="770"/>
        <end position="793"/>
    </location>
</feature>
<dbReference type="InterPro" id="IPR015415">
    <property type="entry name" value="Spast_Vps4_C"/>
</dbReference>
<evidence type="ECO:0000256" key="2">
    <source>
        <dbReference type="ARBA" id="ARBA00022840"/>
    </source>
</evidence>
<dbReference type="NCBIfam" id="TIGR01243">
    <property type="entry name" value="CDC48"/>
    <property type="match status" value="1"/>
</dbReference>
<dbReference type="InterPro" id="IPR003593">
    <property type="entry name" value="AAA+_ATPase"/>
</dbReference>
<dbReference type="InterPro" id="IPR003959">
    <property type="entry name" value="ATPase_AAA_core"/>
</dbReference>
<dbReference type="GO" id="GO:0097352">
    <property type="term" value="P:autophagosome maturation"/>
    <property type="evidence" value="ECO:0007669"/>
    <property type="project" value="TreeGrafter"/>
</dbReference>
<proteinExistence type="predicted"/>
<reference evidence="7" key="1">
    <citation type="submission" date="2011-06" db="EMBL/GenBank/DDBJ databases">
        <title>Phenotypic evolution in the social amoebas.</title>
        <authorList>
            <person name="Schaap P."/>
            <person name="Lawal H.M."/>
            <person name="Urushira H."/>
        </authorList>
    </citation>
    <scope>NUCLEOTIDE SEQUENCE</scope>
</reference>
<dbReference type="GO" id="GO:0031593">
    <property type="term" value="F:polyubiquitin modification-dependent protein binding"/>
    <property type="evidence" value="ECO:0007669"/>
    <property type="project" value="TreeGrafter"/>
</dbReference>
<keyword evidence="7" id="KW-0131">Cell cycle</keyword>
<dbReference type="SUPFAM" id="SSF52540">
    <property type="entry name" value="P-loop containing nucleoside triphosphate hydrolases"/>
    <property type="match status" value="2"/>
</dbReference>
<dbReference type="FunFam" id="2.40.40.20:FF:000003">
    <property type="entry name" value="Transitional endoplasmic reticulum ATPase"/>
    <property type="match status" value="1"/>
</dbReference>
<dbReference type="PANTHER" id="PTHR23077:SF171">
    <property type="entry name" value="NUCLEAR VALOSIN-CONTAINING PROTEIN-LIKE"/>
    <property type="match status" value="1"/>
</dbReference>
<dbReference type="FunFam" id="3.10.330.10:FF:000001">
    <property type="entry name" value="Cell division control 48"/>
    <property type="match status" value="1"/>
</dbReference>
<dbReference type="SUPFAM" id="SSF54585">
    <property type="entry name" value="Cdc48 domain 2-like"/>
    <property type="match status" value="1"/>
</dbReference>
<dbReference type="Pfam" id="PF00004">
    <property type="entry name" value="AAA"/>
    <property type="match status" value="2"/>
</dbReference>
<dbReference type="Pfam" id="PF02933">
    <property type="entry name" value="CDC48_2"/>
    <property type="match status" value="1"/>
</dbReference>
<organism evidence="7">
    <name type="scientific">Acytostelium subglobosum</name>
    <name type="common">Slime mold</name>
    <dbReference type="NCBI Taxonomy" id="361139"/>
    <lineage>
        <taxon>Eukaryota</taxon>
        <taxon>Amoebozoa</taxon>
        <taxon>Evosea</taxon>
        <taxon>Eumycetozoa</taxon>
        <taxon>Dictyostelia</taxon>
        <taxon>Acytosteliales</taxon>
        <taxon>Acytosteliaceae</taxon>
        <taxon>Acytostelium</taxon>
    </lineage>
</organism>